<proteinExistence type="predicted"/>
<dbReference type="GeneID" id="33361947"/>
<keyword evidence="1" id="KW-0150">Chloroplast</keyword>
<gene>
    <name evidence="1" type="primary">ycf34</name>
</gene>
<organism evidence="1">
    <name type="scientific">Kapraunia schneideri</name>
    <dbReference type="NCBI Taxonomy" id="717899"/>
    <lineage>
        <taxon>Eukaryota</taxon>
        <taxon>Rhodophyta</taxon>
        <taxon>Florideophyceae</taxon>
        <taxon>Rhodymeniophycidae</taxon>
        <taxon>Ceramiales</taxon>
        <taxon>Rhodomelaceae</taxon>
        <taxon>Kapraunia</taxon>
    </lineage>
</organism>
<accession>A0A1Z1MT46</accession>
<dbReference type="EMBL" id="MF101454">
    <property type="protein sequence ID" value="ARW68884.1"/>
    <property type="molecule type" value="Genomic_DNA"/>
</dbReference>
<evidence type="ECO:0008006" key="2">
    <source>
        <dbReference type="Google" id="ProtNLM"/>
    </source>
</evidence>
<dbReference type="Pfam" id="PF10718">
    <property type="entry name" value="Ycf34"/>
    <property type="match status" value="1"/>
</dbReference>
<reference evidence="1" key="1">
    <citation type="journal article" date="2017" name="J. Phycol.">
        <title>Analysis of chloroplast genomes and a supermatrix inform reclassification of the Rhodomelaceae (Rhodophyta).</title>
        <authorList>
            <person name="Diaz-Tapia P."/>
            <person name="Maggs C.A."/>
            <person name="West J.A."/>
            <person name="Verbruggen H."/>
        </authorList>
    </citation>
    <scope>NUCLEOTIDE SEQUENCE</scope>
    <source>
        <strain evidence="1">PD1720</strain>
    </source>
</reference>
<evidence type="ECO:0000313" key="1">
    <source>
        <dbReference type="EMBL" id="ARW68884.1"/>
    </source>
</evidence>
<keyword evidence="1" id="KW-0934">Plastid</keyword>
<dbReference type="AlphaFoldDB" id="A0A1Z1MT46"/>
<protein>
    <recommendedName>
        <fullName evidence="2">Ycf34</fullName>
    </recommendedName>
</protein>
<dbReference type="RefSeq" id="YP_009399278.1">
    <property type="nucleotide sequence ID" value="NC_035296.1"/>
</dbReference>
<sequence length="76" mass="9054">MCICINCRHINNCKTYKFIEKQHQISNTQTDNIIFYPLDTIIAVNVNNYKKNITLDWDLKECSSFTEKPNNWNILK</sequence>
<name>A0A1Z1MT46_9FLOR</name>
<dbReference type="InterPro" id="IPR019656">
    <property type="entry name" value="Uncharacterised_Ycf34"/>
</dbReference>
<geneLocation type="chloroplast" evidence="1"/>